<dbReference type="KEGG" id="dfd:Desfe_0462"/>
<dbReference type="AlphaFoldDB" id="I3XQZ3"/>
<dbReference type="HOGENOM" id="CLU_1965449_0_0_2"/>
<evidence type="ECO:0000313" key="1">
    <source>
        <dbReference type="EMBL" id="AFL66367.1"/>
    </source>
</evidence>
<reference evidence="1 2" key="1">
    <citation type="journal article" date="2012" name="J. Bacteriol.">
        <title>Complete Genome Sequence of Desulfurococcus fermentans, a Hyperthermophilic Cellulolytic Crenarchaeon Isolated from a Freshwater Hot Spring in Kamchatka, Russia.</title>
        <authorList>
            <person name="Susanti D."/>
            <person name="Johnson E.F."/>
            <person name="Rodriguez J.R."/>
            <person name="Anderson I."/>
            <person name="Perevalova A.A."/>
            <person name="Kyrpides N."/>
            <person name="Lucas S."/>
            <person name="Han J."/>
            <person name="Lapidus A."/>
            <person name="Cheng J.F."/>
            <person name="Goodwin L."/>
            <person name="Pitluck S."/>
            <person name="Mavrommatis K."/>
            <person name="Peters L."/>
            <person name="Land M.L."/>
            <person name="Hauser L."/>
            <person name="Gopalan V."/>
            <person name="Chan P.P."/>
            <person name="Lowe T.M."/>
            <person name="Atomi H."/>
            <person name="Bonch-Osmolovskaya E.A."/>
            <person name="Woyke T."/>
            <person name="Mukhopadhyay B."/>
        </authorList>
    </citation>
    <scope>NUCLEOTIDE SEQUENCE [LARGE SCALE GENOMIC DNA]</scope>
    <source>
        <strain evidence="1 2">DSM 16532</strain>
    </source>
</reference>
<dbReference type="eggNOG" id="arCOG13650">
    <property type="taxonomic scope" value="Archaea"/>
</dbReference>
<dbReference type="Proteomes" id="UP000006175">
    <property type="component" value="Chromosome"/>
</dbReference>
<organism evidence="1 2">
    <name type="scientific">Desulfurococcus amylolyticus DSM 16532</name>
    <dbReference type="NCBI Taxonomy" id="768672"/>
    <lineage>
        <taxon>Archaea</taxon>
        <taxon>Thermoproteota</taxon>
        <taxon>Thermoprotei</taxon>
        <taxon>Desulfurococcales</taxon>
        <taxon>Desulfurococcaceae</taxon>
        <taxon>Desulfurococcus</taxon>
    </lineage>
</organism>
<dbReference type="EMBL" id="CP003321">
    <property type="protein sequence ID" value="AFL66367.1"/>
    <property type="molecule type" value="Genomic_DNA"/>
</dbReference>
<gene>
    <name evidence="1" type="ORF">Desfe_0462</name>
</gene>
<protein>
    <submittedName>
        <fullName evidence="1">Uncharacterized protein</fullName>
    </submittedName>
</protein>
<keyword evidence="2" id="KW-1185">Reference proteome</keyword>
<proteinExistence type="predicted"/>
<accession>I3XQZ3</accession>
<name>I3XQZ3_DESAM</name>
<sequence>MENYVERVPAVAESSYMDAAREELSLIVDGIVVKYAVVAGYREGVIAYWPPETPMEVFELAENIYLKTQDPCYAVIEPVGSPYKYLLLHLGDKIILLTLDKRVEGEELGRKILMVLLASLSRSRHIL</sequence>
<evidence type="ECO:0000313" key="2">
    <source>
        <dbReference type="Proteomes" id="UP000006175"/>
    </source>
</evidence>